<feature type="non-terminal residue" evidence="1">
    <location>
        <position position="49"/>
    </location>
</feature>
<evidence type="ECO:0000313" key="2">
    <source>
        <dbReference type="Proteomes" id="UP001054945"/>
    </source>
</evidence>
<evidence type="ECO:0000313" key="1">
    <source>
        <dbReference type="EMBL" id="GIY17744.1"/>
    </source>
</evidence>
<keyword evidence="2" id="KW-1185">Reference proteome</keyword>
<organism evidence="1 2">
    <name type="scientific">Caerostris extrusa</name>
    <name type="common">Bark spider</name>
    <name type="synonym">Caerostris bankana</name>
    <dbReference type="NCBI Taxonomy" id="172846"/>
    <lineage>
        <taxon>Eukaryota</taxon>
        <taxon>Metazoa</taxon>
        <taxon>Ecdysozoa</taxon>
        <taxon>Arthropoda</taxon>
        <taxon>Chelicerata</taxon>
        <taxon>Arachnida</taxon>
        <taxon>Araneae</taxon>
        <taxon>Araneomorphae</taxon>
        <taxon>Entelegynae</taxon>
        <taxon>Araneoidea</taxon>
        <taxon>Araneidae</taxon>
        <taxon>Caerostris</taxon>
    </lineage>
</organism>
<accession>A0AAV4R9M3</accession>
<dbReference type="Proteomes" id="UP001054945">
    <property type="component" value="Unassembled WGS sequence"/>
</dbReference>
<dbReference type="AlphaFoldDB" id="A0AAV4R9M3"/>
<dbReference type="EMBL" id="BPLR01007538">
    <property type="protein sequence ID" value="GIY17744.1"/>
    <property type="molecule type" value="Genomic_DNA"/>
</dbReference>
<comment type="caution">
    <text evidence="1">The sequence shown here is derived from an EMBL/GenBank/DDBJ whole genome shotgun (WGS) entry which is preliminary data.</text>
</comment>
<gene>
    <name evidence="1" type="ORF">CEXT_760531</name>
</gene>
<proteinExistence type="predicted"/>
<sequence>MFHQSQSLCLTENFIPPTCPKMIVIGDDFPNVSFGNKKSYKPVNQGSPF</sequence>
<protein>
    <submittedName>
        <fullName evidence="1">Uncharacterized protein</fullName>
    </submittedName>
</protein>
<reference evidence="1 2" key="1">
    <citation type="submission" date="2021-06" db="EMBL/GenBank/DDBJ databases">
        <title>Caerostris extrusa draft genome.</title>
        <authorList>
            <person name="Kono N."/>
            <person name="Arakawa K."/>
        </authorList>
    </citation>
    <scope>NUCLEOTIDE SEQUENCE [LARGE SCALE GENOMIC DNA]</scope>
</reference>
<name>A0AAV4R9M3_CAEEX</name>